<comment type="catalytic activity">
    <reaction evidence="1 7">
        <text>7,8-dihydroneopterin = 6-hydroxymethyl-7,8-dihydropterin + glycolaldehyde</text>
        <dbReference type="Rhea" id="RHEA:10540"/>
        <dbReference type="ChEBI" id="CHEBI:17001"/>
        <dbReference type="ChEBI" id="CHEBI:17071"/>
        <dbReference type="ChEBI" id="CHEBI:44841"/>
        <dbReference type="EC" id="4.1.2.25"/>
    </reaction>
</comment>
<comment type="pathway">
    <text evidence="2 7">Cofactor biosynthesis; tetrahydrofolate biosynthesis; 2-amino-4-hydroxy-6-hydroxymethyl-7,8-dihydropteridine diphosphate from 7,8-dihydroneopterin triphosphate: step 3/4.</text>
</comment>
<evidence type="ECO:0000256" key="6">
    <source>
        <dbReference type="ARBA" id="ARBA00037702"/>
    </source>
</evidence>
<dbReference type="NCBIfam" id="TIGR00525">
    <property type="entry name" value="folB"/>
    <property type="match status" value="1"/>
</dbReference>
<dbReference type="PANTHER" id="PTHR42844:SF1">
    <property type="entry name" value="DIHYDRONEOPTERIN ALDOLASE 1-RELATED"/>
    <property type="match status" value="1"/>
</dbReference>
<evidence type="ECO:0000259" key="8">
    <source>
        <dbReference type="SMART" id="SM00905"/>
    </source>
</evidence>
<dbReference type="InterPro" id="IPR043133">
    <property type="entry name" value="GTP-CH-I_C/QueF"/>
</dbReference>
<dbReference type="Gene3D" id="3.30.1130.10">
    <property type="match status" value="1"/>
</dbReference>
<evidence type="ECO:0000256" key="2">
    <source>
        <dbReference type="ARBA" id="ARBA00005013"/>
    </source>
</evidence>
<comment type="function">
    <text evidence="6 7">Catalyzes the conversion of 7,8-dihydroneopterin to 6-hydroxymethyl-7,8-dihydropterin.</text>
</comment>
<dbReference type="GO" id="GO:0004150">
    <property type="term" value="F:dihydroneopterin aldolase activity"/>
    <property type="evidence" value="ECO:0007669"/>
    <property type="project" value="UniProtKB-UniRule"/>
</dbReference>
<gene>
    <name evidence="9" type="ORF">FC81_GL001346</name>
</gene>
<protein>
    <recommendedName>
        <fullName evidence="7">7,8-dihydroneopterin aldolase</fullName>
        <ecNumber evidence="7">4.1.2.25</ecNumber>
    </recommendedName>
</protein>
<evidence type="ECO:0000313" key="9">
    <source>
        <dbReference type="EMBL" id="KRL01205.1"/>
    </source>
</evidence>
<dbReference type="UniPathway" id="UPA00077">
    <property type="reaction ID" value="UER00154"/>
</dbReference>
<proteinExistence type="inferred from homology"/>
<evidence type="ECO:0000256" key="1">
    <source>
        <dbReference type="ARBA" id="ARBA00001353"/>
    </source>
</evidence>
<dbReference type="PANTHER" id="PTHR42844">
    <property type="entry name" value="DIHYDRONEOPTERIN ALDOLASE 1-RELATED"/>
    <property type="match status" value="1"/>
</dbReference>
<evidence type="ECO:0000256" key="3">
    <source>
        <dbReference type="ARBA" id="ARBA00005708"/>
    </source>
</evidence>
<feature type="domain" description="Dihydroneopterin aldolase/epimerase" evidence="8">
    <location>
        <begin position="1"/>
        <end position="110"/>
    </location>
</feature>
<dbReference type="NCBIfam" id="TIGR00526">
    <property type="entry name" value="folB_dom"/>
    <property type="match status" value="1"/>
</dbReference>
<dbReference type="EC" id="4.1.2.25" evidence="7"/>
<dbReference type="SMART" id="SM00905">
    <property type="entry name" value="FolB"/>
    <property type="match status" value="1"/>
</dbReference>
<evidence type="ECO:0000256" key="4">
    <source>
        <dbReference type="ARBA" id="ARBA00022909"/>
    </source>
</evidence>
<dbReference type="AlphaFoldDB" id="A0A0R1M815"/>
<sequence>MRFHSHIGVYQEEKKLGQNIEINLVVDFNIDETTIKDRVERTISYAAFYTVIAEIVKNSQVNLIETLALEIINEIKKIDQEHIGTVKVNLKKLAVPIDGIFDNVEIEMER</sequence>
<dbReference type="Pfam" id="PF02152">
    <property type="entry name" value="FolB"/>
    <property type="match status" value="1"/>
</dbReference>
<evidence type="ECO:0000313" key="10">
    <source>
        <dbReference type="Proteomes" id="UP000051621"/>
    </source>
</evidence>
<dbReference type="InterPro" id="IPR006157">
    <property type="entry name" value="FolB_dom"/>
</dbReference>
<dbReference type="GO" id="GO:0046654">
    <property type="term" value="P:tetrahydrofolate biosynthetic process"/>
    <property type="evidence" value="ECO:0007669"/>
    <property type="project" value="UniProtKB-UniRule"/>
</dbReference>
<dbReference type="SUPFAM" id="SSF55620">
    <property type="entry name" value="Tetrahydrobiopterin biosynthesis enzymes-like"/>
    <property type="match status" value="1"/>
</dbReference>
<comment type="similarity">
    <text evidence="3 7">Belongs to the DHNA family.</text>
</comment>
<dbReference type="EMBL" id="AZEF01000027">
    <property type="protein sequence ID" value="KRL01205.1"/>
    <property type="molecule type" value="Genomic_DNA"/>
</dbReference>
<name>A0A0R1M815_9LACO</name>
<keyword evidence="5 7" id="KW-0456">Lyase</keyword>
<keyword evidence="10" id="KW-1185">Reference proteome</keyword>
<dbReference type="Proteomes" id="UP000051621">
    <property type="component" value="Unassembled WGS sequence"/>
</dbReference>
<comment type="caution">
    <text evidence="9">The sequence shown here is derived from an EMBL/GenBank/DDBJ whole genome shotgun (WGS) entry which is preliminary data.</text>
</comment>
<organism evidence="9 10">
    <name type="scientific">Liquorilactobacillus capillatus DSM 19910</name>
    <dbReference type="NCBI Taxonomy" id="1423731"/>
    <lineage>
        <taxon>Bacteria</taxon>
        <taxon>Bacillati</taxon>
        <taxon>Bacillota</taxon>
        <taxon>Bacilli</taxon>
        <taxon>Lactobacillales</taxon>
        <taxon>Lactobacillaceae</taxon>
        <taxon>Liquorilactobacillus</taxon>
    </lineage>
</organism>
<evidence type="ECO:0000256" key="7">
    <source>
        <dbReference type="RuleBase" id="RU362079"/>
    </source>
</evidence>
<dbReference type="GO" id="GO:0046656">
    <property type="term" value="P:folic acid biosynthetic process"/>
    <property type="evidence" value="ECO:0007669"/>
    <property type="project" value="UniProtKB-UniRule"/>
</dbReference>
<reference evidence="9 10" key="1">
    <citation type="journal article" date="2015" name="Genome Announc.">
        <title>Expanding the biotechnology potential of lactobacilli through comparative genomics of 213 strains and associated genera.</title>
        <authorList>
            <person name="Sun Z."/>
            <person name="Harris H.M."/>
            <person name="McCann A."/>
            <person name="Guo C."/>
            <person name="Argimon S."/>
            <person name="Zhang W."/>
            <person name="Yang X."/>
            <person name="Jeffery I.B."/>
            <person name="Cooney J.C."/>
            <person name="Kagawa T.F."/>
            <person name="Liu W."/>
            <person name="Song Y."/>
            <person name="Salvetti E."/>
            <person name="Wrobel A."/>
            <person name="Rasinkangas P."/>
            <person name="Parkhill J."/>
            <person name="Rea M.C."/>
            <person name="O'Sullivan O."/>
            <person name="Ritari J."/>
            <person name="Douillard F.P."/>
            <person name="Paul Ross R."/>
            <person name="Yang R."/>
            <person name="Briner A.E."/>
            <person name="Felis G.E."/>
            <person name="de Vos W.M."/>
            <person name="Barrangou R."/>
            <person name="Klaenhammer T.R."/>
            <person name="Caufield P.W."/>
            <person name="Cui Y."/>
            <person name="Zhang H."/>
            <person name="O'Toole P.W."/>
        </authorList>
    </citation>
    <scope>NUCLEOTIDE SEQUENCE [LARGE SCALE GENOMIC DNA]</scope>
    <source>
        <strain evidence="9 10">DSM 19910</strain>
    </source>
</reference>
<dbReference type="PATRIC" id="fig|1423731.3.peg.1385"/>
<dbReference type="STRING" id="1423731.FC81_GL001346"/>
<evidence type="ECO:0000256" key="5">
    <source>
        <dbReference type="ARBA" id="ARBA00023239"/>
    </source>
</evidence>
<keyword evidence="4 7" id="KW-0289">Folate biosynthesis</keyword>
<dbReference type="GO" id="GO:0005737">
    <property type="term" value="C:cytoplasm"/>
    <property type="evidence" value="ECO:0007669"/>
    <property type="project" value="TreeGrafter"/>
</dbReference>
<dbReference type="InterPro" id="IPR006156">
    <property type="entry name" value="Dihydroneopterin_aldolase"/>
</dbReference>
<accession>A0A0R1M815</accession>